<protein>
    <submittedName>
        <fullName evidence="2">Uncharacterized protein</fullName>
    </submittedName>
</protein>
<name>A0A9P6UL35_9FUNG</name>
<keyword evidence="3" id="KW-1185">Reference proteome</keyword>
<dbReference type="AlphaFoldDB" id="A0A9P6UL35"/>
<evidence type="ECO:0000313" key="3">
    <source>
        <dbReference type="Proteomes" id="UP000738325"/>
    </source>
</evidence>
<organism evidence="2 3">
    <name type="scientific">Dissophora globulifera</name>
    <dbReference type="NCBI Taxonomy" id="979702"/>
    <lineage>
        <taxon>Eukaryota</taxon>
        <taxon>Fungi</taxon>
        <taxon>Fungi incertae sedis</taxon>
        <taxon>Mucoromycota</taxon>
        <taxon>Mortierellomycotina</taxon>
        <taxon>Mortierellomycetes</taxon>
        <taxon>Mortierellales</taxon>
        <taxon>Mortierellaceae</taxon>
        <taxon>Dissophora</taxon>
    </lineage>
</organism>
<proteinExistence type="predicted"/>
<evidence type="ECO:0000256" key="1">
    <source>
        <dbReference type="SAM" id="Phobius"/>
    </source>
</evidence>
<dbReference type="Proteomes" id="UP000738325">
    <property type="component" value="Unassembled WGS sequence"/>
</dbReference>
<dbReference type="PANTHER" id="PTHR38848:SF3">
    <property type="entry name" value="G-PROTEIN COUPLED RECEPTORS FAMILY 3 PROFILE DOMAIN-CONTAINING PROTEIN"/>
    <property type="match status" value="1"/>
</dbReference>
<comment type="caution">
    <text evidence="2">The sequence shown here is derived from an EMBL/GenBank/DDBJ whole genome shotgun (WGS) entry which is preliminary data.</text>
</comment>
<feature type="transmembrane region" description="Helical" evidence="1">
    <location>
        <begin position="12"/>
        <end position="32"/>
    </location>
</feature>
<dbReference type="OrthoDB" id="3210850at2759"/>
<keyword evidence="1" id="KW-0812">Transmembrane</keyword>
<feature type="transmembrane region" description="Helical" evidence="1">
    <location>
        <begin position="94"/>
        <end position="114"/>
    </location>
</feature>
<keyword evidence="1" id="KW-0472">Membrane</keyword>
<accession>A0A9P6UL35</accession>
<evidence type="ECO:0000313" key="2">
    <source>
        <dbReference type="EMBL" id="KAG0309654.1"/>
    </source>
</evidence>
<feature type="non-terminal residue" evidence="2">
    <location>
        <position position="1"/>
    </location>
</feature>
<dbReference type="EMBL" id="JAAAIP010001177">
    <property type="protein sequence ID" value="KAG0309654.1"/>
    <property type="molecule type" value="Genomic_DNA"/>
</dbReference>
<dbReference type="PANTHER" id="PTHR38848">
    <property type="entry name" value="G-PROTEIN COUPLED RECEPTORS FAMILY 3 PROFILE DOMAIN-CONTAINING PROTEIN"/>
    <property type="match status" value="1"/>
</dbReference>
<reference evidence="2" key="1">
    <citation type="journal article" date="2020" name="Fungal Divers.">
        <title>Resolving the Mortierellaceae phylogeny through synthesis of multi-gene phylogenetics and phylogenomics.</title>
        <authorList>
            <person name="Vandepol N."/>
            <person name="Liber J."/>
            <person name="Desiro A."/>
            <person name="Na H."/>
            <person name="Kennedy M."/>
            <person name="Barry K."/>
            <person name="Grigoriev I.V."/>
            <person name="Miller A.N."/>
            <person name="O'Donnell K."/>
            <person name="Stajich J.E."/>
            <person name="Bonito G."/>
        </authorList>
    </citation>
    <scope>NUCLEOTIDE SEQUENCE</scope>
    <source>
        <strain evidence="2">REB-010B</strain>
    </source>
</reference>
<feature type="transmembrane region" description="Helical" evidence="1">
    <location>
        <begin position="135"/>
        <end position="156"/>
    </location>
</feature>
<keyword evidence="1" id="KW-1133">Transmembrane helix</keyword>
<sequence>TNNYNIISCQLSSLTCIFLYAASKIAIYLFLIERVNIVTGLGIYRWRSRMFKFNMILLLPYSGIAILAVIYRDVEIEADGRCTMALLKPSSVPLLVYDTFISLWLTALFVRALFSSTSMLHGPTRSKLREVARRALIGSILSLISSNANISMFLVFEHERGLFCLALCTVDVTLNAITIHWATSRGDSSSNADKPSFVEIHNGFQPPLQRSAIDYPTSPIKSHISVSIESYVEQYHQIHLADSKVPVHT</sequence>
<gene>
    <name evidence="2" type="ORF">BGZ99_000804</name>
</gene>
<feature type="transmembrane region" description="Helical" evidence="1">
    <location>
        <begin position="53"/>
        <end position="71"/>
    </location>
</feature>